<dbReference type="EMBL" id="DACSUM010000036">
    <property type="protein sequence ID" value="HAT3583493.1"/>
    <property type="molecule type" value="Genomic_DNA"/>
</dbReference>
<dbReference type="Pfam" id="PF05876">
    <property type="entry name" value="GpA_ATPase"/>
    <property type="match status" value="1"/>
</dbReference>
<sequence length="706" mass="80160">MAKRASARGIRRDVSGILRAPRRMQVADAVSSYMRVPMGAGNSVPWDPNLAPYIIEPMNCLASREYDAVVFVGPARTGKTIGLIDGWIVYNIVCDPADMLVIQVSEEKAREHSKKRLDRTFRCSPEVKLRLSPRRNDNNVHDRTFRAGNYLKLGWPSVNIMSSSDYKSVALTDYDRFPEDIDGEGDAFSLGSKRTTTFMSSGMTLVESSPGRDIRDTKWRPTTAHEAPPTTGILSLFNRGDRRRLYWPCPHCGEYFQPEVANMTGYRDSPDPVLASESAYLQCPACKGKITPEMKRELNIRSVWLRDGEKIDRDGNRYGEPRRSRIASFWMEGPAAAYQTWAQMIYKFLTAEQEYEATQSEETLKTVVNTDFGRPYLPRANLEQRKGELLEQRAEVVPKRTVPDGVEFLVATVDVQGGRSRRFVVQVTGYGVQGERWVVDRYNIRQSLRASEHGECYPIDPASYPEDWDLLLSDVFEKSWVLASEPSKRMRLMAMAVDSGGEDGVTDNAYKFWRKCRREGLGKKIYLFKGDSVRRSKLITRTFPDNTDRSTRRAKAVGDVPLFLLQTDALKDQVNNALWRESPGPNYVHFPKWLGSWFYDELTYEERSPDGKWSKPGRGPNEAFDLLVYADALAILHGYEKIKWPNAPDWSRRQTWLENAPPETGEAPSPPAAPPVSRNQKARESTVTETNDQDSNPWVTASGGWL</sequence>
<protein>
    <submittedName>
        <fullName evidence="4">Phage terminase large subunit family protein</fullName>
    </submittedName>
</protein>
<dbReference type="PANTHER" id="PTHR34413:SF2">
    <property type="entry name" value="PROPHAGE TAIL FIBER ASSEMBLY PROTEIN HOMOLOG TFAE-RELATED"/>
    <property type="match status" value="1"/>
</dbReference>
<feature type="compositionally biased region" description="Polar residues" evidence="1">
    <location>
        <begin position="687"/>
        <end position="699"/>
    </location>
</feature>
<feature type="region of interest" description="Disordered" evidence="1">
    <location>
        <begin position="659"/>
        <end position="706"/>
    </location>
</feature>
<evidence type="ECO:0000259" key="3">
    <source>
        <dbReference type="Pfam" id="PF20454"/>
    </source>
</evidence>
<dbReference type="GO" id="GO:0005524">
    <property type="term" value="F:ATP binding"/>
    <property type="evidence" value="ECO:0007669"/>
    <property type="project" value="InterPro"/>
</dbReference>
<proteinExistence type="inferred from homology"/>
<accession>A0A9P3WFT4</accession>
<dbReference type="HAMAP" id="MF_04144">
    <property type="entry name" value="TERL_LAMBDA"/>
    <property type="match status" value="1"/>
</dbReference>
<feature type="domain" description="Terminase large subunit GpA endonuclease" evidence="3">
    <location>
        <begin position="326"/>
        <end position="644"/>
    </location>
</feature>
<dbReference type="GO" id="GO:0016887">
    <property type="term" value="F:ATP hydrolysis activity"/>
    <property type="evidence" value="ECO:0007669"/>
    <property type="project" value="InterPro"/>
</dbReference>
<feature type="domain" description="Phage terminase large subunit GpA ATPase" evidence="2">
    <location>
        <begin position="41"/>
        <end position="301"/>
    </location>
</feature>
<evidence type="ECO:0000313" key="5">
    <source>
        <dbReference type="Proteomes" id="UP000867740"/>
    </source>
</evidence>
<dbReference type="AlphaFoldDB" id="A0A9P3WFT4"/>
<name>A0A9P3WFT4_KLUIN</name>
<dbReference type="InterPro" id="IPR046453">
    <property type="entry name" value="GpA_ATPase"/>
</dbReference>
<reference evidence="4" key="1">
    <citation type="journal article" date="2018" name="Genome Biol.">
        <title>SKESA: strategic k-mer extension for scrupulous assemblies.</title>
        <authorList>
            <person name="Souvorov A."/>
            <person name="Agarwala R."/>
            <person name="Lipman D.J."/>
        </authorList>
    </citation>
    <scope>NUCLEOTIDE SEQUENCE</scope>
    <source>
        <strain evidence="4">CAVp300</strain>
    </source>
</reference>
<dbReference type="InterPro" id="IPR046454">
    <property type="entry name" value="GpA_endonuclease"/>
</dbReference>
<dbReference type="Proteomes" id="UP000867740">
    <property type="component" value="Unassembled WGS sequence"/>
</dbReference>
<comment type="caution">
    <text evidence="4">The sequence shown here is derived from an EMBL/GenBank/DDBJ whole genome shotgun (WGS) entry which is preliminary data.</text>
</comment>
<gene>
    <name evidence="4" type="ORF">I8531_003835</name>
</gene>
<organism evidence="4 5">
    <name type="scientific">Kluyvera intermedia</name>
    <name type="common">Enterobacter intermedius</name>
    <dbReference type="NCBI Taxonomy" id="61648"/>
    <lineage>
        <taxon>Bacteria</taxon>
        <taxon>Pseudomonadati</taxon>
        <taxon>Pseudomonadota</taxon>
        <taxon>Gammaproteobacteria</taxon>
        <taxon>Enterobacterales</taxon>
        <taxon>Enterobacteriaceae</taxon>
        <taxon>Kluyvera</taxon>
    </lineage>
</organism>
<dbReference type="PANTHER" id="PTHR34413">
    <property type="entry name" value="PROPHAGE TAIL FIBER ASSEMBLY PROTEIN HOMOLOG TFAE-RELATED-RELATED"/>
    <property type="match status" value="1"/>
</dbReference>
<dbReference type="GO" id="GO:0004519">
    <property type="term" value="F:endonuclease activity"/>
    <property type="evidence" value="ECO:0007669"/>
    <property type="project" value="InterPro"/>
</dbReference>
<dbReference type="Pfam" id="PF20454">
    <property type="entry name" value="GpA_nuclease"/>
    <property type="match status" value="1"/>
</dbReference>
<evidence type="ECO:0000259" key="2">
    <source>
        <dbReference type="Pfam" id="PF05876"/>
    </source>
</evidence>
<reference evidence="4" key="2">
    <citation type="submission" date="2020-10" db="EMBL/GenBank/DDBJ databases">
        <authorList>
            <consortium name="NCBI Pathogen Detection Project"/>
        </authorList>
    </citation>
    <scope>NUCLEOTIDE SEQUENCE</scope>
    <source>
        <strain evidence="4">CAVp300</strain>
    </source>
</reference>
<evidence type="ECO:0000256" key="1">
    <source>
        <dbReference type="SAM" id="MobiDB-lite"/>
    </source>
</evidence>
<dbReference type="InterPro" id="IPR008866">
    <property type="entry name" value="Phage_lambda_GpA-like"/>
</dbReference>
<evidence type="ECO:0000313" key="4">
    <source>
        <dbReference type="EMBL" id="HAT3583493.1"/>
    </source>
</evidence>
<dbReference type="InterPro" id="IPR051220">
    <property type="entry name" value="TFA_Chaperone"/>
</dbReference>
<dbReference type="RefSeq" id="WP_047369744.1">
    <property type="nucleotide sequence ID" value="NZ_CABMNU010000005.1"/>
</dbReference>